<evidence type="ECO:0000313" key="6">
    <source>
        <dbReference type="Ensembl" id="ENSMMSP00000008684.1"/>
    </source>
</evidence>
<accession>A0A8C6D9P3</accession>
<reference evidence="6" key="1">
    <citation type="submission" date="2025-08" db="UniProtKB">
        <authorList>
            <consortium name="Ensembl"/>
        </authorList>
    </citation>
    <scope>IDENTIFICATION</scope>
</reference>
<proteinExistence type="predicted"/>
<dbReference type="PANTHER" id="PTHR19367:SF24">
    <property type="entry name" value="T CELL RECEPTOR ALPHA VARIABLE 8-4"/>
    <property type="match status" value="1"/>
</dbReference>
<dbReference type="GO" id="GO:0002250">
    <property type="term" value="P:adaptive immune response"/>
    <property type="evidence" value="ECO:0007669"/>
    <property type="project" value="UniProtKB-KW"/>
</dbReference>
<sequence>KILFHLPVLSNIGVSEGAGAQSVTQPDSHITVSGGARLELRCNSSSPVSPYLFWYVQYPKQGLQLLLKCISGDSLVSGIKGFKAEFKETTSFHLEKASAKESDSAVYYLSDLMIHFGLGTRK</sequence>
<keyword evidence="3" id="KW-0675">Receptor</keyword>
<dbReference type="SUPFAM" id="SSF48726">
    <property type="entry name" value="Immunoglobulin"/>
    <property type="match status" value="1"/>
</dbReference>
<keyword evidence="2" id="KW-1064">Adaptive immunity</keyword>
<dbReference type="InterPro" id="IPR013106">
    <property type="entry name" value="Ig_V-set"/>
</dbReference>
<evidence type="ECO:0000256" key="1">
    <source>
        <dbReference type="ARBA" id="ARBA00022729"/>
    </source>
</evidence>
<protein>
    <recommendedName>
        <fullName evidence="5">Immunoglobulin V-set domain-containing protein</fullName>
    </recommendedName>
</protein>
<dbReference type="Gene3D" id="2.60.40.10">
    <property type="entry name" value="Immunoglobulins"/>
    <property type="match status" value="1"/>
</dbReference>
<evidence type="ECO:0000256" key="3">
    <source>
        <dbReference type="ARBA" id="ARBA00023170"/>
    </source>
</evidence>
<dbReference type="Pfam" id="PF07686">
    <property type="entry name" value="V-set"/>
    <property type="match status" value="1"/>
</dbReference>
<dbReference type="InterPro" id="IPR036179">
    <property type="entry name" value="Ig-like_dom_sf"/>
</dbReference>
<reference evidence="6" key="2">
    <citation type="submission" date="2025-09" db="UniProtKB">
        <authorList>
            <consortium name="Ensembl"/>
        </authorList>
    </citation>
    <scope>IDENTIFICATION</scope>
</reference>
<keyword evidence="7" id="KW-1185">Reference proteome</keyword>
<evidence type="ECO:0000256" key="2">
    <source>
        <dbReference type="ARBA" id="ARBA00023130"/>
    </source>
</evidence>
<keyword evidence="4" id="KW-0393">Immunoglobulin domain</keyword>
<feature type="domain" description="Immunoglobulin V-set" evidence="5">
    <location>
        <begin position="26"/>
        <end position="110"/>
    </location>
</feature>
<dbReference type="InterPro" id="IPR013783">
    <property type="entry name" value="Ig-like_fold"/>
</dbReference>
<dbReference type="GeneTree" id="ENSGT00940000153073"/>
<organism evidence="6 7">
    <name type="scientific">Moschus moschiferus</name>
    <name type="common">Siberian musk deer</name>
    <name type="synonym">Moschus sibiricus</name>
    <dbReference type="NCBI Taxonomy" id="68415"/>
    <lineage>
        <taxon>Eukaryota</taxon>
        <taxon>Metazoa</taxon>
        <taxon>Chordata</taxon>
        <taxon>Craniata</taxon>
        <taxon>Vertebrata</taxon>
        <taxon>Euteleostomi</taxon>
        <taxon>Mammalia</taxon>
        <taxon>Eutheria</taxon>
        <taxon>Laurasiatheria</taxon>
        <taxon>Artiodactyla</taxon>
        <taxon>Ruminantia</taxon>
        <taxon>Pecora</taxon>
        <taxon>Moschidae</taxon>
        <taxon>Moschus</taxon>
    </lineage>
</organism>
<name>A0A8C6D9P3_MOSMO</name>
<evidence type="ECO:0000259" key="5">
    <source>
        <dbReference type="Pfam" id="PF07686"/>
    </source>
</evidence>
<dbReference type="InterPro" id="IPR051287">
    <property type="entry name" value="TCR_variable_region"/>
</dbReference>
<dbReference type="Proteomes" id="UP000694544">
    <property type="component" value="Unplaced"/>
</dbReference>
<dbReference type="PANTHER" id="PTHR19367">
    <property type="entry name" value="T-CELL RECEPTOR ALPHA CHAIN V REGION"/>
    <property type="match status" value="1"/>
</dbReference>
<dbReference type="AlphaFoldDB" id="A0A8C6D9P3"/>
<evidence type="ECO:0000256" key="4">
    <source>
        <dbReference type="ARBA" id="ARBA00023319"/>
    </source>
</evidence>
<dbReference type="Ensembl" id="ENSMMST00000009628.1">
    <property type="protein sequence ID" value="ENSMMSP00000008684.1"/>
    <property type="gene ID" value="ENSMMSG00000006724.1"/>
</dbReference>
<evidence type="ECO:0000313" key="7">
    <source>
        <dbReference type="Proteomes" id="UP000694544"/>
    </source>
</evidence>
<keyword evidence="2" id="KW-0391">Immunity</keyword>
<keyword evidence="1" id="KW-0732">Signal</keyword>